<feature type="transmembrane region" description="Helical" evidence="1">
    <location>
        <begin position="30"/>
        <end position="50"/>
    </location>
</feature>
<sequence length="92" mass="10485">MVLPNNPLSLALPHFYTIMQDAALCHVPHVVVPCVFYLLFVPIYICLFVVRAVEVGLAKILLFEQRLCKKTAYLLSGEFSEKVSPAFLKFLW</sequence>
<evidence type="ECO:0000313" key="3">
    <source>
        <dbReference type="Proteomes" id="UP000235023"/>
    </source>
</evidence>
<dbReference type="EMBL" id="KZ559502">
    <property type="protein sequence ID" value="PLN85745.1"/>
    <property type="molecule type" value="Genomic_DNA"/>
</dbReference>
<dbReference type="Proteomes" id="UP000235023">
    <property type="component" value="Unassembled WGS sequence"/>
</dbReference>
<keyword evidence="1" id="KW-0472">Membrane</keyword>
<gene>
    <name evidence="2" type="ORF">BDW42DRAFT_159908</name>
</gene>
<name>A0A2J5I7B4_9EURO</name>
<dbReference type="AlphaFoldDB" id="A0A2J5I7B4"/>
<organism evidence="2 3">
    <name type="scientific">Aspergillus taichungensis</name>
    <dbReference type="NCBI Taxonomy" id="482145"/>
    <lineage>
        <taxon>Eukaryota</taxon>
        <taxon>Fungi</taxon>
        <taxon>Dikarya</taxon>
        <taxon>Ascomycota</taxon>
        <taxon>Pezizomycotina</taxon>
        <taxon>Eurotiomycetes</taxon>
        <taxon>Eurotiomycetidae</taxon>
        <taxon>Eurotiales</taxon>
        <taxon>Aspergillaceae</taxon>
        <taxon>Aspergillus</taxon>
        <taxon>Aspergillus subgen. Circumdati</taxon>
    </lineage>
</organism>
<accession>A0A2J5I7B4</accession>
<keyword evidence="1" id="KW-0812">Transmembrane</keyword>
<keyword evidence="1" id="KW-1133">Transmembrane helix</keyword>
<evidence type="ECO:0000256" key="1">
    <source>
        <dbReference type="SAM" id="Phobius"/>
    </source>
</evidence>
<reference evidence="3" key="1">
    <citation type="submission" date="2017-12" db="EMBL/GenBank/DDBJ databases">
        <authorList>
            <consortium name="DOE Joint Genome Institute"/>
            <person name="Mondo S.J."/>
            <person name="Kjaerbolling I."/>
            <person name="Vesth T.C."/>
            <person name="Frisvad J.C."/>
            <person name="Nybo J.L."/>
            <person name="Theobald S."/>
            <person name="Kuo A."/>
            <person name="Bowyer P."/>
            <person name="Matsuda Y."/>
            <person name="Lyhne E.K."/>
            <person name="Kogle M.E."/>
            <person name="Clum A."/>
            <person name="Lipzen A."/>
            <person name="Salamov A."/>
            <person name="Ngan C.Y."/>
            <person name="Daum C."/>
            <person name="Chiniquy J."/>
            <person name="Barry K."/>
            <person name="LaButti K."/>
            <person name="Haridas S."/>
            <person name="Simmons B.A."/>
            <person name="Magnuson J.K."/>
            <person name="Mortensen U.H."/>
            <person name="Larsen T.O."/>
            <person name="Grigoriev I.V."/>
            <person name="Baker S.E."/>
            <person name="Andersen M.R."/>
            <person name="Nordberg H.P."/>
            <person name="Cantor M.N."/>
            <person name="Hua S.X."/>
        </authorList>
    </citation>
    <scope>NUCLEOTIDE SEQUENCE [LARGE SCALE GENOMIC DNA]</scope>
    <source>
        <strain evidence="3">IBT 19404</strain>
    </source>
</reference>
<keyword evidence="3" id="KW-1185">Reference proteome</keyword>
<protein>
    <submittedName>
        <fullName evidence="2">Uncharacterized protein</fullName>
    </submittedName>
</protein>
<proteinExistence type="predicted"/>
<evidence type="ECO:0000313" key="2">
    <source>
        <dbReference type="EMBL" id="PLN85745.1"/>
    </source>
</evidence>